<dbReference type="PANTHER" id="PTHR30007:SF0">
    <property type="entry name" value="TRANSPOSASE"/>
    <property type="match status" value="1"/>
</dbReference>
<feature type="domain" description="Insertion element IS402-like" evidence="1">
    <location>
        <begin position="14"/>
        <end position="63"/>
    </location>
</feature>
<evidence type="ECO:0000259" key="1">
    <source>
        <dbReference type="Pfam" id="PF13340"/>
    </source>
</evidence>
<name>A0A927BA88_9BACT</name>
<sequence length="63" mass="7400">MGRKRYSSDVGIRDWQRLEPLLMVECTSKWPLSEVVNGILYVLKNGCVWRDVPGDFPPWQTLY</sequence>
<dbReference type="AlphaFoldDB" id="A0A927BA88"/>
<accession>A0A927BA88</accession>
<protein>
    <submittedName>
        <fullName evidence="2">Transposase</fullName>
    </submittedName>
</protein>
<organism evidence="2 3">
    <name type="scientific">Hymenobacter montanus</name>
    <dbReference type="NCBI Taxonomy" id="2771359"/>
    <lineage>
        <taxon>Bacteria</taxon>
        <taxon>Pseudomonadati</taxon>
        <taxon>Bacteroidota</taxon>
        <taxon>Cytophagia</taxon>
        <taxon>Cytophagales</taxon>
        <taxon>Hymenobacteraceae</taxon>
        <taxon>Hymenobacter</taxon>
    </lineage>
</organism>
<dbReference type="PANTHER" id="PTHR30007">
    <property type="entry name" value="PHP DOMAIN PROTEIN"/>
    <property type="match status" value="1"/>
</dbReference>
<reference evidence="2" key="1">
    <citation type="submission" date="2020-09" db="EMBL/GenBank/DDBJ databases">
        <authorList>
            <person name="Kim M.K."/>
        </authorList>
    </citation>
    <scope>NUCLEOTIDE SEQUENCE</scope>
    <source>
        <strain evidence="2">BT664</strain>
    </source>
</reference>
<comment type="caution">
    <text evidence="2">The sequence shown here is derived from an EMBL/GenBank/DDBJ whole genome shotgun (WGS) entry which is preliminary data.</text>
</comment>
<evidence type="ECO:0000313" key="2">
    <source>
        <dbReference type="EMBL" id="MBD2767017.1"/>
    </source>
</evidence>
<proteinExistence type="predicted"/>
<dbReference type="InterPro" id="IPR025161">
    <property type="entry name" value="IS402-like_dom"/>
</dbReference>
<dbReference type="Pfam" id="PF13340">
    <property type="entry name" value="DUF4096"/>
    <property type="match status" value="1"/>
</dbReference>
<keyword evidence="3" id="KW-1185">Reference proteome</keyword>
<gene>
    <name evidence="2" type="ORF">IC235_03805</name>
</gene>
<dbReference type="EMBL" id="JACXAD010000003">
    <property type="protein sequence ID" value="MBD2767017.1"/>
    <property type="molecule type" value="Genomic_DNA"/>
</dbReference>
<evidence type="ECO:0000313" key="3">
    <source>
        <dbReference type="Proteomes" id="UP000612233"/>
    </source>
</evidence>
<dbReference type="RefSeq" id="WP_191003844.1">
    <property type="nucleotide sequence ID" value="NZ_JACXAD010000003.1"/>
</dbReference>
<dbReference type="Proteomes" id="UP000612233">
    <property type="component" value="Unassembled WGS sequence"/>
</dbReference>